<evidence type="ECO:0000313" key="1">
    <source>
        <dbReference type="EMBL" id="QEC47128.1"/>
    </source>
</evidence>
<dbReference type="RefSeq" id="WP_146917168.1">
    <property type="nucleotide sequence ID" value="NZ_CP042430.1"/>
</dbReference>
<organism evidence="1 2">
    <name type="scientific">Baekduia soli</name>
    <dbReference type="NCBI Taxonomy" id="496014"/>
    <lineage>
        <taxon>Bacteria</taxon>
        <taxon>Bacillati</taxon>
        <taxon>Actinomycetota</taxon>
        <taxon>Thermoleophilia</taxon>
        <taxon>Solirubrobacterales</taxon>
        <taxon>Baekduiaceae</taxon>
        <taxon>Baekduia</taxon>
    </lineage>
</organism>
<dbReference type="Proteomes" id="UP000321805">
    <property type="component" value="Chromosome"/>
</dbReference>
<evidence type="ECO:0000313" key="2">
    <source>
        <dbReference type="Proteomes" id="UP000321805"/>
    </source>
</evidence>
<keyword evidence="2" id="KW-1185">Reference proteome</keyword>
<dbReference type="OrthoDB" id="5244880at2"/>
<accession>A0A5B8U2E1</accession>
<sequence>MSDTSKIAKNLKAFQIAINAHDRENPTHNAYGIGLAHFDLERLGFDEGEEILPGITIHADSGVTGNFRVLCDGQHDENLEREAEEADMVEAVAAERGITIAPGGGERRDW</sequence>
<dbReference type="AlphaFoldDB" id="A0A5B8U2E1"/>
<dbReference type="EMBL" id="CP042430">
    <property type="protein sequence ID" value="QEC47128.1"/>
    <property type="molecule type" value="Genomic_DNA"/>
</dbReference>
<dbReference type="KEGG" id="bsol:FSW04_05690"/>
<gene>
    <name evidence="1" type="ORF">FSW04_05690</name>
</gene>
<reference evidence="1 2" key="1">
    <citation type="journal article" date="2018" name="J. Microbiol.">
        <title>Baekduia soli gen. nov., sp. nov., a novel bacterium isolated from the soil of Baekdu Mountain and proposal of a novel family name, Baekduiaceae fam. nov.</title>
        <authorList>
            <person name="An D.S."/>
            <person name="Siddiqi M.Z."/>
            <person name="Kim K.H."/>
            <person name="Yu H.S."/>
            <person name="Im W.T."/>
        </authorList>
    </citation>
    <scope>NUCLEOTIDE SEQUENCE [LARGE SCALE GENOMIC DNA]</scope>
    <source>
        <strain evidence="1 2">BR7-21</strain>
    </source>
</reference>
<name>A0A5B8U2E1_9ACTN</name>
<proteinExistence type="predicted"/>
<protein>
    <submittedName>
        <fullName evidence="1">Uncharacterized protein</fullName>
    </submittedName>
</protein>